<evidence type="ECO:0000256" key="1">
    <source>
        <dbReference type="ARBA" id="ARBA00022741"/>
    </source>
</evidence>
<organism evidence="4 5">
    <name type="scientific">Bacillus coahuilensis p1.1.43</name>
    <dbReference type="NCBI Taxonomy" id="1150625"/>
    <lineage>
        <taxon>Bacteria</taxon>
        <taxon>Bacillati</taxon>
        <taxon>Bacillota</taxon>
        <taxon>Bacilli</taxon>
        <taxon>Bacillales</taxon>
        <taxon>Bacillaceae</taxon>
        <taxon>Bacillus</taxon>
    </lineage>
</organism>
<name>A0A147KBH8_9BACI</name>
<evidence type="ECO:0000313" key="5">
    <source>
        <dbReference type="Proteomes" id="UP000074108"/>
    </source>
</evidence>
<keyword evidence="1" id="KW-0547">Nucleotide-binding</keyword>
<reference evidence="4 5" key="1">
    <citation type="journal article" date="2016" name="Front. Microbiol.">
        <title>Microevolution Analysis of Bacillus coahuilensis Unveils Differences in Phosphorus Acquisition Strategies and Their Regulation.</title>
        <authorList>
            <person name="Gomez-Lunar Z."/>
            <person name="Hernandez-Gonzalez I."/>
            <person name="Rodriguez-Torres M.D."/>
            <person name="Souza V."/>
            <person name="Olmedo-Alvarez G."/>
        </authorList>
    </citation>
    <scope>NUCLEOTIDE SEQUENCE [LARGE SCALE GENOMIC DNA]</scope>
    <source>
        <strain evidence="5">p1.1.43</strain>
    </source>
</reference>
<dbReference type="InterPro" id="IPR003593">
    <property type="entry name" value="AAA+_ATPase"/>
</dbReference>
<dbReference type="SUPFAM" id="SSF52540">
    <property type="entry name" value="P-loop containing nucleoside triphosphate hydrolases"/>
    <property type="match status" value="1"/>
</dbReference>
<dbReference type="GO" id="GO:0016887">
    <property type="term" value="F:ATP hydrolysis activity"/>
    <property type="evidence" value="ECO:0007669"/>
    <property type="project" value="InterPro"/>
</dbReference>
<dbReference type="OrthoDB" id="9804819at2"/>
<dbReference type="InterPro" id="IPR027417">
    <property type="entry name" value="P-loop_NTPase"/>
</dbReference>
<dbReference type="SMART" id="SM00382">
    <property type="entry name" value="AAA"/>
    <property type="match status" value="1"/>
</dbReference>
<dbReference type="STRING" id="1150625.Q75_02540"/>
<dbReference type="PANTHER" id="PTHR43158">
    <property type="entry name" value="SKFA PEPTIDE EXPORT ATP-BINDING PROTEIN SKFE"/>
    <property type="match status" value="1"/>
</dbReference>
<dbReference type="PROSITE" id="PS00211">
    <property type="entry name" value="ABC_TRANSPORTER_1"/>
    <property type="match status" value="1"/>
</dbReference>
<dbReference type="EMBL" id="LDYG01000010">
    <property type="protein sequence ID" value="KUP08520.1"/>
    <property type="molecule type" value="Genomic_DNA"/>
</dbReference>
<gene>
    <name evidence="4" type="ORF">Q75_02540</name>
</gene>
<dbReference type="PANTHER" id="PTHR43158:SF5">
    <property type="entry name" value="ABC TRANSPORTER, ATP-BINDING PROTEIN"/>
    <property type="match status" value="1"/>
</dbReference>
<dbReference type="PROSITE" id="PS50893">
    <property type="entry name" value="ABC_TRANSPORTER_2"/>
    <property type="match status" value="1"/>
</dbReference>
<protein>
    <submittedName>
        <fullName evidence="4">Multidrug ABC transporter ATP-binding protein</fullName>
    </submittedName>
</protein>
<evidence type="ECO:0000313" key="4">
    <source>
        <dbReference type="EMBL" id="KUP08520.1"/>
    </source>
</evidence>
<dbReference type="InterPro" id="IPR017871">
    <property type="entry name" value="ABC_transporter-like_CS"/>
</dbReference>
<accession>A0A147KBH8</accession>
<dbReference type="CDD" id="cd03230">
    <property type="entry name" value="ABC_DR_subfamily_A"/>
    <property type="match status" value="1"/>
</dbReference>
<keyword evidence="5" id="KW-1185">Reference proteome</keyword>
<dbReference type="Proteomes" id="UP000074108">
    <property type="component" value="Unassembled WGS sequence"/>
</dbReference>
<sequence length="289" mass="32735">MIDVQQVHYGYNHSTVLTNLSLKESEPVITALWGRNGAGKTTLMSLLAGHQRPDRGTIFIKGEEPYNNLHAQNHLCYIQENHPFSKNWTVRDLLKFGNYFHQNWNQELADELVEVFELPTKKKITKFSKGMKTAAQIILGLASNASVTILDEPTNGLDAVKRKHFYDALITSYENNPRLILLSTHHIEEIQPICESLIVIHDGKVRIHQTMEEVRERGILLTGSTEGIQSATENVNIIESSKIGSISKVMVDEKHSKEWKDIASAHQLSIENASLQDYLINITNKKEVE</sequence>
<feature type="domain" description="ABC transporter" evidence="3">
    <location>
        <begin position="2"/>
        <end position="227"/>
    </location>
</feature>
<dbReference type="GO" id="GO:0005524">
    <property type="term" value="F:ATP binding"/>
    <property type="evidence" value="ECO:0007669"/>
    <property type="project" value="UniProtKB-KW"/>
</dbReference>
<dbReference type="RefSeq" id="WP_059350258.1">
    <property type="nucleotide sequence ID" value="NZ_LDYG01000010.1"/>
</dbReference>
<comment type="caution">
    <text evidence="4">The sequence shown here is derived from an EMBL/GenBank/DDBJ whole genome shotgun (WGS) entry which is preliminary data.</text>
</comment>
<evidence type="ECO:0000259" key="3">
    <source>
        <dbReference type="PROSITE" id="PS50893"/>
    </source>
</evidence>
<evidence type="ECO:0000256" key="2">
    <source>
        <dbReference type="ARBA" id="ARBA00022840"/>
    </source>
</evidence>
<dbReference type="Pfam" id="PF00005">
    <property type="entry name" value="ABC_tran"/>
    <property type="match status" value="1"/>
</dbReference>
<dbReference type="InterPro" id="IPR003439">
    <property type="entry name" value="ABC_transporter-like_ATP-bd"/>
</dbReference>
<dbReference type="Gene3D" id="3.40.50.300">
    <property type="entry name" value="P-loop containing nucleotide triphosphate hydrolases"/>
    <property type="match status" value="1"/>
</dbReference>
<keyword evidence="2 4" id="KW-0067">ATP-binding</keyword>
<proteinExistence type="predicted"/>
<dbReference type="PATRIC" id="fig|1150625.3.peg.542"/>
<dbReference type="AlphaFoldDB" id="A0A147KBH8"/>